<comment type="PTM">
    <text evidence="10">Transiently phosphorylated on a His residue during the reaction cycle. Phosphorylation strongly increases the affinity for substrates and increases the rate of nicotinate D-ribonucleotide production. Dephosphorylation regenerates the low-affinity form of the enzyme, leading to product release.</text>
</comment>
<keyword evidence="4" id="KW-0597">Phosphoprotein</keyword>
<dbReference type="EC" id="6.3.4.21" evidence="3 10"/>
<evidence type="ECO:0000256" key="10">
    <source>
        <dbReference type="RuleBase" id="RU365100"/>
    </source>
</evidence>
<dbReference type="InterPro" id="IPR041619">
    <property type="entry name" value="NAPRTase_C"/>
</dbReference>
<evidence type="ECO:0000256" key="2">
    <source>
        <dbReference type="ARBA" id="ARBA00010897"/>
    </source>
</evidence>
<dbReference type="InterPro" id="IPR013785">
    <property type="entry name" value="Aldolase_TIM"/>
</dbReference>
<accession>G0QTY3</accession>
<dbReference type="GO" id="GO:0004516">
    <property type="term" value="F:nicotinate phosphoribosyltransferase activity"/>
    <property type="evidence" value="ECO:0007669"/>
    <property type="project" value="UniProtKB-UniRule"/>
</dbReference>
<dbReference type="Pfam" id="PF17956">
    <property type="entry name" value="NAPRTase_C"/>
    <property type="match status" value="1"/>
</dbReference>
<proteinExistence type="inferred from homology"/>
<dbReference type="PIRSF" id="PIRSF000484">
    <property type="entry name" value="NAPRT"/>
    <property type="match status" value="1"/>
</dbReference>
<dbReference type="STRING" id="857967.G0QTY3"/>
<dbReference type="Pfam" id="PF17767">
    <property type="entry name" value="NAPRTase_N"/>
    <property type="match status" value="1"/>
</dbReference>
<dbReference type="EMBL" id="GL983882">
    <property type="protein sequence ID" value="EGR31342.1"/>
    <property type="molecule type" value="Genomic_DNA"/>
</dbReference>
<keyword evidence="14" id="KW-0328">Glycosyltransferase</keyword>
<dbReference type="SUPFAM" id="SSF51690">
    <property type="entry name" value="Nicotinate/Quinolinate PRTase C-terminal domain-like"/>
    <property type="match status" value="1"/>
</dbReference>
<comment type="function">
    <text evidence="8">Catalyzes the first step in the biosynthesis of NAD from nicotinic acid, the ATP-dependent synthesis of beta-nicotinate D-ribonucleotide from nicotinate and 5-phospho-D-ribose 1-phosphate. Helps prevent cellular oxidative stress via its role in NAD biosynthesis.</text>
</comment>
<dbReference type="Proteomes" id="UP000008983">
    <property type="component" value="Unassembled WGS sequence"/>
</dbReference>
<dbReference type="Gene3D" id="3.20.140.10">
    <property type="entry name" value="nicotinate phosphoribosyltransferase"/>
    <property type="match status" value="1"/>
</dbReference>
<dbReference type="PANTHER" id="PTHR11098">
    <property type="entry name" value="NICOTINATE PHOSPHORIBOSYLTRANSFERASE"/>
    <property type="match status" value="1"/>
</dbReference>
<dbReference type="AlphaFoldDB" id="G0QTY3"/>
<evidence type="ECO:0000256" key="3">
    <source>
        <dbReference type="ARBA" id="ARBA00013236"/>
    </source>
</evidence>
<keyword evidence="5 10" id="KW-0436">Ligase</keyword>
<dbReference type="CDD" id="cd01570">
    <property type="entry name" value="NAPRTase_A"/>
    <property type="match status" value="1"/>
</dbReference>
<evidence type="ECO:0000259" key="11">
    <source>
        <dbReference type="Pfam" id="PF04095"/>
    </source>
</evidence>
<evidence type="ECO:0000256" key="9">
    <source>
        <dbReference type="ARBA" id="ARBA00048668"/>
    </source>
</evidence>
<dbReference type="UniPathway" id="UPA00253">
    <property type="reaction ID" value="UER00457"/>
</dbReference>
<evidence type="ECO:0000259" key="12">
    <source>
        <dbReference type="Pfam" id="PF17767"/>
    </source>
</evidence>
<keyword evidence="6 10" id="KW-0662">Pyridine nucleotide biosynthesis</keyword>
<dbReference type="InterPro" id="IPR006405">
    <property type="entry name" value="Nic_PRibTrfase_pncB"/>
</dbReference>
<dbReference type="GO" id="GO:0005829">
    <property type="term" value="C:cytosol"/>
    <property type="evidence" value="ECO:0007669"/>
    <property type="project" value="TreeGrafter"/>
</dbReference>
<evidence type="ECO:0000256" key="1">
    <source>
        <dbReference type="ARBA" id="ARBA00004952"/>
    </source>
</evidence>
<comment type="similarity">
    <text evidence="2 10">Belongs to the NAPRTase family.</text>
</comment>
<dbReference type="InterPro" id="IPR036068">
    <property type="entry name" value="Nicotinate_pribotase-like_C"/>
</dbReference>
<dbReference type="SUPFAM" id="SSF54675">
    <property type="entry name" value="Nicotinate/Quinolinate PRTase N-terminal domain-like"/>
    <property type="match status" value="1"/>
</dbReference>
<keyword evidence="7 10" id="KW-0808">Transferase</keyword>
<dbReference type="InterPro" id="IPR040727">
    <property type="entry name" value="NAPRTase_N"/>
</dbReference>
<dbReference type="eggNOG" id="KOG2511">
    <property type="taxonomic scope" value="Eukaryota"/>
</dbReference>
<dbReference type="Pfam" id="PF04095">
    <property type="entry name" value="NAPRTase"/>
    <property type="match status" value="1"/>
</dbReference>
<dbReference type="GeneID" id="14907480"/>
<comment type="catalytic activity">
    <reaction evidence="9 10">
        <text>5-phospho-alpha-D-ribose 1-diphosphate + nicotinate + ATP + H2O = nicotinate beta-D-ribonucleotide + ADP + phosphate + diphosphate</text>
        <dbReference type="Rhea" id="RHEA:36163"/>
        <dbReference type="ChEBI" id="CHEBI:15377"/>
        <dbReference type="ChEBI" id="CHEBI:30616"/>
        <dbReference type="ChEBI" id="CHEBI:32544"/>
        <dbReference type="ChEBI" id="CHEBI:33019"/>
        <dbReference type="ChEBI" id="CHEBI:43474"/>
        <dbReference type="ChEBI" id="CHEBI:57502"/>
        <dbReference type="ChEBI" id="CHEBI:58017"/>
        <dbReference type="ChEBI" id="CHEBI:456216"/>
        <dbReference type="EC" id="6.3.4.21"/>
    </reaction>
</comment>
<evidence type="ECO:0000256" key="5">
    <source>
        <dbReference type="ARBA" id="ARBA00022598"/>
    </source>
</evidence>
<dbReference type="InterPro" id="IPR041525">
    <property type="entry name" value="N/Namide_PRibTrfase"/>
</dbReference>
<evidence type="ECO:0000256" key="4">
    <source>
        <dbReference type="ARBA" id="ARBA00022553"/>
    </source>
</evidence>
<feature type="domain" description="Nicotinate phosphoribosyltransferase N-terminal" evidence="12">
    <location>
        <begin position="17"/>
        <end position="143"/>
    </location>
</feature>
<feature type="domain" description="Nicotinate phosphoribosyltransferase C-terminal" evidence="13">
    <location>
        <begin position="420"/>
        <end position="495"/>
    </location>
</feature>
<dbReference type="GO" id="GO:0016757">
    <property type="term" value="F:glycosyltransferase activity"/>
    <property type="evidence" value="ECO:0007669"/>
    <property type="project" value="UniProtKB-KW"/>
</dbReference>
<evidence type="ECO:0000256" key="8">
    <source>
        <dbReference type="ARBA" id="ARBA00023426"/>
    </source>
</evidence>
<name>G0QTY3_ICHMU</name>
<reference evidence="14 15" key="1">
    <citation type="submission" date="2011-07" db="EMBL/GenBank/DDBJ databases">
        <authorList>
            <person name="Coyne R."/>
            <person name="Brami D."/>
            <person name="Johnson J."/>
            <person name="Hostetler J."/>
            <person name="Hannick L."/>
            <person name="Clark T."/>
            <person name="Cassidy-Hanley D."/>
            <person name="Inman J."/>
        </authorList>
    </citation>
    <scope>NUCLEOTIDE SEQUENCE [LARGE SCALE GENOMIC DNA]</scope>
    <source>
        <strain evidence="14 15">G5</strain>
    </source>
</reference>
<feature type="domain" description="Nicotinate/nicotinamide phosphoribosyltransferase" evidence="11">
    <location>
        <begin position="165"/>
        <end position="415"/>
    </location>
</feature>
<protein>
    <recommendedName>
        <fullName evidence="3 10">Nicotinate phosphoribosyltransferase</fullName>
        <ecNumber evidence="3 10">6.3.4.21</ecNumber>
    </recommendedName>
</protein>
<evidence type="ECO:0000259" key="13">
    <source>
        <dbReference type="Pfam" id="PF17956"/>
    </source>
</evidence>
<comment type="pathway">
    <text evidence="1 10">Cofactor biosynthesis; NAD(+) biosynthesis; nicotinate D-ribonucleotide from nicotinate: step 1/1.</text>
</comment>
<dbReference type="Gene3D" id="3.20.20.70">
    <property type="entry name" value="Aldolase class I"/>
    <property type="match status" value="1"/>
</dbReference>
<dbReference type="FunCoup" id="G0QTY3">
    <property type="interactions" value="40"/>
</dbReference>
<dbReference type="OMA" id="PIMEFGA"/>
<evidence type="ECO:0000313" key="14">
    <source>
        <dbReference type="EMBL" id="EGR31342.1"/>
    </source>
</evidence>
<dbReference type="OrthoDB" id="193380at2759"/>
<evidence type="ECO:0000256" key="7">
    <source>
        <dbReference type="ARBA" id="ARBA00022679"/>
    </source>
</evidence>
<gene>
    <name evidence="14" type="ORF">IMG5_112790</name>
</gene>
<evidence type="ECO:0000313" key="15">
    <source>
        <dbReference type="Proteomes" id="UP000008983"/>
    </source>
</evidence>
<dbReference type="InParanoid" id="G0QTY3"/>
<organism evidence="14 15">
    <name type="scientific">Ichthyophthirius multifiliis</name>
    <name type="common">White spot disease agent</name>
    <name type="synonym">Ich</name>
    <dbReference type="NCBI Taxonomy" id="5932"/>
    <lineage>
        <taxon>Eukaryota</taxon>
        <taxon>Sar</taxon>
        <taxon>Alveolata</taxon>
        <taxon>Ciliophora</taxon>
        <taxon>Intramacronucleata</taxon>
        <taxon>Oligohymenophorea</taxon>
        <taxon>Hymenostomatida</taxon>
        <taxon>Ophryoglenina</taxon>
        <taxon>Ichthyophthirius</taxon>
    </lineage>
</organism>
<evidence type="ECO:0000256" key="6">
    <source>
        <dbReference type="ARBA" id="ARBA00022642"/>
    </source>
</evidence>
<dbReference type="NCBIfam" id="TIGR01513">
    <property type="entry name" value="NAPRTase_put"/>
    <property type="match status" value="1"/>
</dbReference>
<dbReference type="RefSeq" id="XP_004034828.1">
    <property type="nucleotide sequence ID" value="XM_004034780.1"/>
</dbReference>
<dbReference type="InterPro" id="IPR007229">
    <property type="entry name" value="Nic_PRibTrfase-Fam"/>
</dbReference>
<keyword evidence="15" id="KW-1185">Reference proteome</keyword>
<dbReference type="PANTHER" id="PTHR11098:SF1">
    <property type="entry name" value="NICOTINATE PHOSPHORIBOSYLTRANSFERASE"/>
    <property type="match status" value="1"/>
</dbReference>
<dbReference type="GO" id="GO:0034355">
    <property type="term" value="P:NAD+ biosynthetic process via the salvage pathway"/>
    <property type="evidence" value="ECO:0007669"/>
    <property type="project" value="TreeGrafter"/>
</dbReference>
<sequence length="517" mass="59209">MNVQTSKSKYTDFSVPLLSDEYQFTMAYSHFQSHKHNERAVYEIFYRVNPFEGEYSIFAGVEEVLSFIKYFKITEEDIKYLRKILPKDAKEEFFEWLRTLDCQSIKLYTFFEGSIVFPKEPLIQVEGPLSLLLILETPLITLTSFPTLVATNASRYRRAAGELTLLEFGLRRAQSPGAALAASRYLIFYLQILKNFRYAYIGGFDQTSNLLAASKYDIPVSSTMSHAFVTSYTFLDEIEEFYINEIPIKQRSLYYREQLGFDKTSDSELASFLSYAKSFPNQFICLVDSFDSLKSGVPNFIIVSMALTDAKKQPVGIRLDSGDLIYLSVKTRQLIDKAASKMNKDLSQIKIMASEGIDEQKIREFNNKVHAINIFAVGTDIVTCKHQPHMGIVYKLVEINGQPKLKFSEEAIKSTLPGLKSVYRIWVNSQDGPVADVIALPDEEIIGQNRIKVVSLVKTAERYTILPKKIERLLHLVWDQGEIVRQFYDIKEIVATEKYWAYFQNSAENALIPKIIA</sequence>